<proteinExistence type="predicted"/>
<feature type="non-terminal residue" evidence="1">
    <location>
        <position position="46"/>
    </location>
</feature>
<reference evidence="1" key="1">
    <citation type="submission" date="2018-05" db="EMBL/GenBank/DDBJ databases">
        <authorList>
            <person name="Lanie J.A."/>
            <person name="Ng W.-L."/>
            <person name="Kazmierczak K.M."/>
            <person name="Andrzejewski T.M."/>
            <person name="Davidsen T.M."/>
            <person name="Wayne K.J."/>
            <person name="Tettelin H."/>
            <person name="Glass J.I."/>
            <person name="Rusch D."/>
            <person name="Podicherti R."/>
            <person name="Tsui H.-C.T."/>
            <person name="Winkler M.E."/>
        </authorList>
    </citation>
    <scope>NUCLEOTIDE SEQUENCE</scope>
</reference>
<accession>A0A382CXY8</accession>
<dbReference type="EMBL" id="UINC01036687">
    <property type="protein sequence ID" value="SVB31028.1"/>
    <property type="molecule type" value="Genomic_DNA"/>
</dbReference>
<gene>
    <name evidence="1" type="ORF">METZ01_LOCUS183882</name>
</gene>
<name>A0A382CXY8_9ZZZZ</name>
<sequence>MEKYLLDVIGYTYKMVEEVQQTGLLDPALYPYPPNKLSTNEYVDKI</sequence>
<dbReference type="AlphaFoldDB" id="A0A382CXY8"/>
<organism evidence="1">
    <name type="scientific">marine metagenome</name>
    <dbReference type="NCBI Taxonomy" id="408172"/>
    <lineage>
        <taxon>unclassified sequences</taxon>
        <taxon>metagenomes</taxon>
        <taxon>ecological metagenomes</taxon>
    </lineage>
</organism>
<protein>
    <submittedName>
        <fullName evidence="1">Uncharacterized protein</fullName>
    </submittedName>
</protein>
<evidence type="ECO:0000313" key="1">
    <source>
        <dbReference type="EMBL" id="SVB31028.1"/>
    </source>
</evidence>